<keyword evidence="3" id="KW-1185">Reference proteome</keyword>
<evidence type="ECO:0000256" key="1">
    <source>
        <dbReference type="SAM" id="MobiDB-lite"/>
    </source>
</evidence>
<comment type="caution">
    <text evidence="2">The sequence shown here is derived from an EMBL/GenBank/DDBJ whole genome shotgun (WGS) entry which is preliminary data.</text>
</comment>
<name>A0A6A4V2A7_AMPAM</name>
<accession>A0A6A4V2A7</accession>
<gene>
    <name evidence="2" type="ORF">FJT64_014316</name>
</gene>
<protein>
    <submittedName>
        <fullName evidence="2">Uncharacterized protein</fullName>
    </submittedName>
</protein>
<evidence type="ECO:0000313" key="3">
    <source>
        <dbReference type="Proteomes" id="UP000440578"/>
    </source>
</evidence>
<organism evidence="2 3">
    <name type="scientific">Amphibalanus amphitrite</name>
    <name type="common">Striped barnacle</name>
    <name type="synonym">Balanus amphitrite</name>
    <dbReference type="NCBI Taxonomy" id="1232801"/>
    <lineage>
        <taxon>Eukaryota</taxon>
        <taxon>Metazoa</taxon>
        <taxon>Ecdysozoa</taxon>
        <taxon>Arthropoda</taxon>
        <taxon>Crustacea</taxon>
        <taxon>Multicrustacea</taxon>
        <taxon>Cirripedia</taxon>
        <taxon>Thoracica</taxon>
        <taxon>Thoracicalcarea</taxon>
        <taxon>Balanomorpha</taxon>
        <taxon>Balanoidea</taxon>
        <taxon>Balanidae</taxon>
        <taxon>Amphibalaninae</taxon>
        <taxon>Amphibalanus</taxon>
    </lineage>
</organism>
<dbReference type="AlphaFoldDB" id="A0A6A4V2A7"/>
<feature type="compositionally biased region" description="Basic and acidic residues" evidence="1">
    <location>
        <begin position="157"/>
        <end position="166"/>
    </location>
</feature>
<feature type="compositionally biased region" description="Basic and acidic residues" evidence="1">
    <location>
        <begin position="119"/>
        <end position="136"/>
    </location>
</feature>
<proteinExistence type="predicted"/>
<dbReference type="Proteomes" id="UP000440578">
    <property type="component" value="Unassembled WGS sequence"/>
</dbReference>
<feature type="region of interest" description="Disordered" evidence="1">
    <location>
        <begin position="119"/>
        <end position="191"/>
    </location>
</feature>
<evidence type="ECO:0000313" key="2">
    <source>
        <dbReference type="EMBL" id="KAF0287259.1"/>
    </source>
</evidence>
<reference evidence="2 3" key="1">
    <citation type="submission" date="2019-07" db="EMBL/GenBank/DDBJ databases">
        <title>Draft genome assembly of a fouling barnacle, Amphibalanus amphitrite (Darwin, 1854): The first reference genome for Thecostraca.</title>
        <authorList>
            <person name="Kim W."/>
        </authorList>
    </citation>
    <scope>NUCLEOTIDE SEQUENCE [LARGE SCALE GENOMIC DNA]</scope>
    <source>
        <strain evidence="2">SNU_AA5</strain>
        <tissue evidence="2">Soma without cirri and trophi</tissue>
    </source>
</reference>
<sequence length="191" mass="20407">MLPESESQEGAEGGLEMEVETGDAFTADAFTADSHAASATASGMSGTGEAFVSLPSGAAGSWVGGTGAVSILATTPYTGSEKEAHKTGSITQTRVTVQPLAGQKALQRDGAQMVHMTAGREVKARSKEDQRSRPNNDDLNIMATEEEARRKKTVKQGSHERKRRPEQSPGVTHRVPPQDTNDMYHKTRQVK</sequence>
<dbReference type="EMBL" id="VIIS01002207">
    <property type="protein sequence ID" value="KAF0287259.1"/>
    <property type="molecule type" value="Genomic_DNA"/>
</dbReference>